<dbReference type="Gene3D" id="2.60.120.200">
    <property type="match status" value="1"/>
</dbReference>
<keyword evidence="2" id="KW-0378">Hydrolase</keyword>
<organism evidence="5">
    <name type="scientific">marine metagenome</name>
    <dbReference type="NCBI Taxonomy" id="408172"/>
    <lineage>
        <taxon>unclassified sequences</taxon>
        <taxon>metagenomes</taxon>
        <taxon>ecological metagenomes</taxon>
    </lineage>
</organism>
<name>A0A381UC99_9ZZZZ</name>
<evidence type="ECO:0000313" key="5">
    <source>
        <dbReference type="EMBL" id="SVA25361.1"/>
    </source>
</evidence>
<dbReference type="PANTHER" id="PTHR10963:SF55">
    <property type="entry name" value="GLYCOSIDE HYDROLASE FAMILY 16 PROTEIN"/>
    <property type="match status" value="1"/>
</dbReference>
<dbReference type="PRINTS" id="PR00737">
    <property type="entry name" value="GLHYDRLASE16"/>
</dbReference>
<dbReference type="PANTHER" id="PTHR10963">
    <property type="entry name" value="GLYCOSYL HYDROLASE-RELATED"/>
    <property type="match status" value="1"/>
</dbReference>
<dbReference type="PROSITE" id="PS51762">
    <property type="entry name" value="GH16_2"/>
    <property type="match status" value="1"/>
</dbReference>
<feature type="domain" description="GH16" evidence="4">
    <location>
        <begin position="5"/>
        <end position="195"/>
    </location>
</feature>
<dbReference type="InterPro" id="IPR008979">
    <property type="entry name" value="Galactose-bd-like_sf"/>
</dbReference>
<dbReference type="Gene3D" id="2.60.120.430">
    <property type="entry name" value="Galactose-binding lectin"/>
    <property type="match status" value="1"/>
</dbReference>
<proteinExistence type="inferred from homology"/>
<keyword evidence="3" id="KW-0326">Glycosidase</keyword>
<dbReference type="AlphaFoldDB" id="A0A381UC99"/>
<evidence type="ECO:0000256" key="3">
    <source>
        <dbReference type="ARBA" id="ARBA00023295"/>
    </source>
</evidence>
<dbReference type="GO" id="GO:0005975">
    <property type="term" value="P:carbohydrate metabolic process"/>
    <property type="evidence" value="ECO:0007669"/>
    <property type="project" value="InterPro"/>
</dbReference>
<dbReference type="Pfam" id="PF11721">
    <property type="entry name" value="Malectin"/>
    <property type="match status" value="1"/>
</dbReference>
<comment type="similarity">
    <text evidence="1">Belongs to the glycosyl hydrolase 16 family.</text>
</comment>
<dbReference type="NCBIfam" id="TIGR04183">
    <property type="entry name" value="Por_Secre_tail"/>
    <property type="match status" value="1"/>
</dbReference>
<accession>A0A381UC99</accession>
<dbReference type="InterPro" id="IPR008264">
    <property type="entry name" value="Beta_glucanase"/>
</dbReference>
<dbReference type="Pfam" id="PF00722">
    <property type="entry name" value="Glyco_hydro_16"/>
    <property type="match status" value="1"/>
</dbReference>
<dbReference type="EMBL" id="UINC01006082">
    <property type="protein sequence ID" value="SVA25361.1"/>
    <property type="molecule type" value="Genomic_DNA"/>
</dbReference>
<dbReference type="SUPFAM" id="SSF49899">
    <property type="entry name" value="Concanavalin A-like lectins/glucanases"/>
    <property type="match status" value="1"/>
</dbReference>
<protein>
    <recommendedName>
        <fullName evidence="4">GH16 domain-containing protein</fullName>
    </recommendedName>
</protein>
<dbReference type="InterPro" id="IPR026444">
    <property type="entry name" value="Secre_tail"/>
</dbReference>
<gene>
    <name evidence="5" type="ORF">METZ01_LOCUS78215</name>
</gene>
<dbReference type="InterPro" id="IPR000757">
    <property type="entry name" value="Beta-glucanase-like"/>
</dbReference>
<reference evidence="5" key="1">
    <citation type="submission" date="2018-05" db="EMBL/GenBank/DDBJ databases">
        <authorList>
            <person name="Lanie J.A."/>
            <person name="Ng W.-L."/>
            <person name="Kazmierczak K.M."/>
            <person name="Andrzejewski T.M."/>
            <person name="Davidsen T.M."/>
            <person name="Wayne K.J."/>
            <person name="Tettelin H."/>
            <person name="Glass J.I."/>
            <person name="Rusch D."/>
            <person name="Podicherti R."/>
            <person name="Tsui H.-C.T."/>
            <person name="Winkler M.E."/>
        </authorList>
    </citation>
    <scope>NUCLEOTIDE SEQUENCE</scope>
</reference>
<dbReference type="InterPro" id="IPR013320">
    <property type="entry name" value="ConA-like_dom_sf"/>
</dbReference>
<dbReference type="InterPro" id="IPR050546">
    <property type="entry name" value="Glycosyl_Hydrlase_16"/>
</dbReference>
<evidence type="ECO:0000256" key="2">
    <source>
        <dbReference type="ARBA" id="ARBA00022801"/>
    </source>
</evidence>
<dbReference type="GO" id="GO:0004553">
    <property type="term" value="F:hydrolase activity, hydrolyzing O-glycosyl compounds"/>
    <property type="evidence" value="ECO:0007669"/>
    <property type="project" value="InterPro"/>
</dbReference>
<evidence type="ECO:0000259" key="4">
    <source>
        <dbReference type="PROSITE" id="PS51762"/>
    </source>
</evidence>
<evidence type="ECO:0000256" key="1">
    <source>
        <dbReference type="ARBA" id="ARBA00006865"/>
    </source>
</evidence>
<dbReference type="InterPro" id="IPR021720">
    <property type="entry name" value="Malectin_dom"/>
</dbReference>
<sequence length="617" mass="70147">MGLTYFFKLITKINFQFNLLLIFIVFISTSTLLGQTRGAEYRTLDSYTYGRFETRAKPAQGDGIVSSFFTFDDPANPWGEIDIEWLGLFDHIIDLNIITTGQTSHIRQHYVPFNPHLDFHDYGFEWTPEYVAWFIDGEEIFRQTGSHISELDSAQKLMMNLWQPVYADWVGTFDDRILPRFSYYDWVKYYEYTPDVGDYGTDNNFTLDWEDDFSDFNQTRWEKSDNHTWGGNQSILIEENAVFVDGMLVLCMTDDIHVGYIDVNLPALLWARQIGSMIMGRFSEEINPAGAISEHFGVTGVGVDSVRLDPDQRTVFIYIDNDSIAEGTNLAALQISDDNPTPNTLTVQSVQIHLSALVTFPLKINNGGGPYADYLPDQEWGPDVEYGYKDGNFVSVSDPIENTTDDLLYQTCLNRTAGYKVRVPNGIYSVTLKLSENYYSTVDSRTYDLVLEDSLIFENLDVFSLAGMHNAYDLTINNVVVNDQQLDFYFSSRIYGLGYVTAGPFINGLVVEQDSIFSLSTLHGDSNIPNNIQINSCFPNPFNSSATIHYEIAYPSDISLKISALNGAQVFENSFFQQRIGQHEFRWQPENHISSGIYFLSLSSYGSIVSRKLLLIK</sequence>
<dbReference type="SUPFAM" id="SSF49785">
    <property type="entry name" value="Galactose-binding domain-like"/>
    <property type="match status" value="1"/>
</dbReference>